<proteinExistence type="predicted"/>
<reference evidence="2" key="1">
    <citation type="submission" date="2014-07" db="EMBL/GenBank/DDBJ databases">
        <authorList>
            <person name="Martin A.A"/>
            <person name="De Silva N."/>
        </authorList>
    </citation>
    <scope>NUCLEOTIDE SEQUENCE</scope>
</reference>
<evidence type="ECO:0000313" key="3">
    <source>
        <dbReference type="WBParaSite" id="SVE_0147500.1"/>
    </source>
</evidence>
<reference evidence="3" key="2">
    <citation type="submission" date="2015-08" db="UniProtKB">
        <authorList>
            <consortium name="WormBaseParasite"/>
        </authorList>
    </citation>
    <scope>IDENTIFICATION</scope>
</reference>
<dbReference type="PROSITE" id="PS50211">
    <property type="entry name" value="DENN"/>
    <property type="match status" value="1"/>
</dbReference>
<sequence length="566" mass="65357">MSTSSRLVQNPTTLFEVFLEFRVSKLDDGTIIKEDITKFPENYEENDKLRSIKDFAFPWKTTPNIENAIQLFTFVLTDGKGEFTFGHSRYNPRTSTCMCFLSSLPWQAFFIKILNYISKVLNEVGDAIESLSVIKNFGVPIPDTVLYTKEGSYQLAIPIPNKVLMPSIKDSKILLDFYNAMPEKNMEIYYISLLKERRIIFTGSKISQVSSCCFAANHLLFPFHWQGIFIPVLPPKLIDTLMAPMPYIIGLHKEIFEIVNMDILGEVVIFDIDDKSFYTPHQDDVLPSPVLEFLKDKLKYLHDNFLTESLTKIFLSCNVLIFGRYMEGFLRGLDDKIFSWNRRLFTDKQHPALRPFISELMGKDGVQYFERFIVERIEIINCGKLREDLFERECVTIYPQLDKILSSKNNKINVEGAISTIKNKLIKMNLKDLTKASKQETPKKRFLKFNKTPSIVTTVMHKDNENEYISKLPVSNDHTLPNVPLDGTVNNTFTDHGNKRTVNGRKSIVEEDLIRFDDEPNVIPSLQEEKIEKEVKSKNIDLETLIGTTPLISDEKMQEILKEVFK</sequence>
<dbReference type="WBParaSite" id="SVE_0147500.1">
    <property type="protein sequence ID" value="SVE_0147500.1"/>
    <property type="gene ID" value="SVE_0147500"/>
</dbReference>
<dbReference type="InterPro" id="IPR037516">
    <property type="entry name" value="Tripartite_DENN"/>
</dbReference>
<keyword evidence="2" id="KW-1185">Reference proteome</keyword>
<feature type="domain" description="UDENN" evidence="1">
    <location>
        <begin position="17"/>
        <end position="383"/>
    </location>
</feature>
<dbReference type="Gene3D" id="3.40.50.11500">
    <property type="match status" value="1"/>
</dbReference>
<dbReference type="FunFam" id="3.40.50.11500:FF:000004">
    <property type="entry name" value="DENN domain-containing protein 2C isoform X1"/>
    <property type="match status" value="1"/>
</dbReference>
<dbReference type="GO" id="GO:0006897">
    <property type="term" value="P:endocytosis"/>
    <property type="evidence" value="ECO:0007669"/>
    <property type="project" value="TreeGrafter"/>
</dbReference>
<dbReference type="InterPro" id="IPR043153">
    <property type="entry name" value="DENN_C"/>
</dbReference>
<evidence type="ECO:0000259" key="1">
    <source>
        <dbReference type="PROSITE" id="PS50211"/>
    </source>
</evidence>
<dbReference type="GO" id="GO:1901981">
    <property type="term" value="F:phosphatidylinositol phosphate binding"/>
    <property type="evidence" value="ECO:0007669"/>
    <property type="project" value="TreeGrafter"/>
</dbReference>
<dbReference type="InterPro" id="IPR005113">
    <property type="entry name" value="uDENN_dom"/>
</dbReference>
<dbReference type="SMART" id="SM00799">
    <property type="entry name" value="DENN"/>
    <property type="match status" value="1"/>
</dbReference>
<dbReference type="PANTHER" id="PTHR13196">
    <property type="entry name" value="DENN DOMAIN-CONTAINING"/>
    <property type="match status" value="1"/>
</dbReference>
<dbReference type="PANTHER" id="PTHR13196:SF14">
    <property type="entry name" value="UDENN DOMAIN-CONTAINING PROTEIN"/>
    <property type="match status" value="1"/>
</dbReference>
<dbReference type="GO" id="GO:0005085">
    <property type="term" value="F:guanyl-nucleotide exchange factor activity"/>
    <property type="evidence" value="ECO:0007669"/>
    <property type="project" value="InterPro"/>
</dbReference>
<dbReference type="SMART" id="SM00800">
    <property type="entry name" value="uDENN"/>
    <property type="match status" value="1"/>
</dbReference>
<accession>A0A0K0EY68</accession>
<organism evidence="2 3">
    <name type="scientific">Strongyloides venezuelensis</name>
    <name type="common">Threadworm</name>
    <dbReference type="NCBI Taxonomy" id="75913"/>
    <lineage>
        <taxon>Eukaryota</taxon>
        <taxon>Metazoa</taxon>
        <taxon>Ecdysozoa</taxon>
        <taxon>Nematoda</taxon>
        <taxon>Chromadorea</taxon>
        <taxon>Rhabditida</taxon>
        <taxon>Tylenchina</taxon>
        <taxon>Panagrolaimomorpha</taxon>
        <taxon>Strongyloidoidea</taxon>
        <taxon>Strongyloididae</taxon>
        <taxon>Strongyloides</taxon>
    </lineage>
</organism>
<name>A0A0K0EY68_STRVS</name>
<dbReference type="GO" id="GO:0032456">
    <property type="term" value="P:endocytic recycling"/>
    <property type="evidence" value="ECO:0007669"/>
    <property type="project" value="TreeGrafter"/>
</dbReference>
<dbReference type="Proteomes" id="UP000035680">
    <property type="component" value="Unassembled WGS sequence"/>
</dbReference>
<dbReference type="InterPro" id="IPR001194">
    <property type="entry name" value="cDENN_dom"/>
</dbReference>
<dbReference type="Gene3D" id="3.30.450.200">
    <property type="match status" value="1"/>
</dbReference>
<protein>
    <submittedName>
        <fullName evidence="3">UDENN domain-containing protein</fullName>
    </submittedName>
</protein>
<dbReference type="STRING" id="75913.A0A0K0EY68"/>
<dbReference type="InterPro" id="IPR040032">
    <property type="entry name" value="DENND1A/B/C"/>
</dbReference>
<evidence type="ECO:0000313" key="2">
    <source>
        <dbReference type="Proteomes" id="UP000035680"/>
    </source>
</evidence>
<dbReference type="GO" id="GO:0005829">
    <property type="term" value="C:cytosol"/>
    <property type="evidence" value="ECO:0007669"/>
    <property type="project" value="TreeGrafter"/>
</dbReference>
<dbReference type="AlphaFoldDB" id="A0A0K0EY68"/>
<dbReference type="Pfam" id="PF02141">
    <property type="entry name" value="DENN"/>
    <property type="match status" value="1"/>
</dbReference>